<comment type="caution">
    <text evidence="1">The sequence shown here is derived from an EMBL/GenBank/DDBJ whole genome shotgun (WGS) entry which is preliminary data.</text>
</comment>
<reference evidence="1" key="1">
    <citation type="journal article" date="2019" name="bioRxiv">
        <title>The Genome of the Zebra Mussel, Dreissena polymorpha: A Resource for Invasive Species Research.</title>
        <authorList>
            <person name="McCartney M.A."/>
            <person name="Auch B."/>
            <person name="Kono T."/>
            <person name="Mallez S."/>
            <person name="Zhang Y."/>
            <person name="Obille A."/>
            <person name="Becker A."/>
            <person name="Abrahante J.E."/>
            <person name="Garbe J."/>
            <person name="Badalamenti J.P."/>
            <person name="Herman A."/>
            <person name="Mangelson H."/>
            <person name="Liachko I."/>
            <person name="Sullivan S."/>
            <person name="Sone E.D."/>
            <person name="Koren S."/>
            <person name="Silverstein K.A.T."/>
            <person name="Beckman K.B."/>
            <person name="Gohl D.M."/>
        </authorList>
    </citation>
    <scope>NUCLEOTIDE SEQUENCE</scope>
    <source>
        <strain evidence="1">Duluth1</strain>
        <tissue evidence="1">Whole animal</tissue>
    </source>
</reference>
<organism evidence="1 2">
    <name type="scientific">Dreissena polymorpha</name>
    <name type="common">Zebra mussel</name>
    <name type="synonym">Mytilus polymorpha</name>
    <dbReference type="NCBI Taxonomy" id="45954"/>
    <lineage>
        <taxon>Eukaryota</taxon>
        <taxon>Metazoa</taxon>
        <taxon>Spiralia</taxon>
        <taxon>Lophotrochozoa</taxon>
        <taxon>Mollusca</taxon>
        <taxon>Bivalvia</taxon>
        <taxon>Autobranchia</taxon>
        <taxon>Heteroconchia</taxon>
        <taxon>Euheterodonta</taxon>
        <taxon>Imparidentia</taxon>
        <taxon>Neoheterodontei</taxon>
        <taxon>Myida</taxon>
        <taxon>Dreissenoidea</taxon>
        <taxon>Dreissenidae</taxon>
        <taxon>Dreissena</taxon>
    </lineage>
</organism>
<dbReference type="AlphaFoldDB" id="A0A9D4R235"/>
<evidence type="ECO:0000313" key="1">
    <source>
        <dbReference type="EMBL" id="KAH3852104.1"/>
    </source>
</evidence>
<gene>
    <name evidence="1" type="ORF">DPMN_094601</name>
</gene>
<evidence type="ECO:0000313" key="2">
    <source>
        <dbReference type="Proteomes" id="UP000828390"/>
    </source>
</evidence>
<name>A0A9D4R235_DREPO</name>
<keyword evidence="2" id="KW-1185">Reference proteome</keyword>
<proteinExistence type="predicted"/>
<dbReference type="Proteomes" id="UP000828390">
    <property type="component" value="Unassembled WGS sequence"/>
</dbReference>
<sequence>MYTLQAKKKGIPPQAIYVARCEPAIATATATAIEDSWHSEEKESEEEPEEAQQYLTREYFIGLPPSARVMKSQRSCKYND</sequence>
<reference evidence="1" key="2">
    <citation type="submission" date="2020-11" db="EMBL/GenBank/DDBJ databases">
        <authorList>
            <person name="McCartney M.A."/>
            <person name="Auch B."/>
            <person name="Kono T."/>
            <person name="Mallez S."/>
            <person name="Becker A."/>
            <person name="Gohl D.M."/>
            <person name="Silverstein K.A.T."/>
            <person name="Koren S."/>
            <person name="Bechman K.B."/>
            <person name="Herman A."/>
            <person name="Abrahante J.E."/>
            <person name="Garbe J."/>
        </authorList>
    </citation>
    <scope>NUCLEOTIDE SEQUENCE</scope>
    <source>
        <strain evidence="1">Duluth1</strain>
        <tissue evidence="1">Whole animal</tissue>
    </source>
</reference>
<protein>
    <submittedName>
        <fullName evidence="1">Uncharacterized protein</fullName>
    </submittedName>
</protein>
<dbReference type="EMBL" id="JAIWYP010000003">
    <property type="protein sequence ID" value="KAH3852104.1"/>
    <property type="molecule type" value="Genomic_DNA"/>
</dbReference>
<accession>A0A9D4R235</accession>